<keyword evidence="5" id="KW-1185">Reference proteome</keyword>
<evidence type="ECO:0000313" key="4">
    <source>
        <dbReference type="EMBL" id="AQZ52820.1"/>
    </source>
</evidence>
<feature type="coiled-coil region" evidence="1">
    <location>
        <begin position="147"/>
        <end position="181"/>
    </location>
</feature>
<dbReference type="InterPro" id="IPR003346">
    <property type="entry name" value="Transposase_20"/>
</dbReference>
<sequence>MDALNIGIDVSRDRLDVAANTSSMAPFHVPRDHDGLEDLIARLKPLGAARIAIEATGGFETVVAAALASAGLPVVIVNPAQVRAFAQALGKRAKTDPIDAAVIARFAEATRPALRPLPDAETQALGDLVARRRQIIAMIGAENQRLKRSSQRTAKSINRLLKALQKELTDIDQDIDDSIRRSPHWRAKVELMKSVPGIGDQIARTLIAELPELGTLDRRQIAALVGLAPWTRQSGQWRGKSFIGGGRAGVRTALYMGALVAAHHNPSLRAFRDRLVAHGKPKLVAIIAVARKLITILNAILRDNHPWREQNA</sequence>
<dbReference type="EMBL" id="CP020330">
    <property type="protein sequence ID" value="AQZ52820.1"/>
    <property type="molecule type" value="Genomic_DNA"/>
</dbReference>
<dbReference type="AlphaFoldDB" id="A0A1U9Z5C7"/>
<evidence type="ECO:0000256" key="1">
    <source>
        <dbReference type="SAM" id="Coils"/>
    </source>
</evidence>
<evidence type="ECO:0000313" key="5">
    <source>
        <dbReference type="Proteomes" id="UP000191135"/>
    </source>
</evidence>
<dbReference type="NCBIfam" id="NF033542">
    <property type="entry name" value="transpos_IS110"/>
    <property type="match status" value="1"/>
</dbReference>
<feature type="domain" description="Transposase IS110-like N-terminal" evidence="2">
    <location>
        <begin position="6"/>
        <end position="147"/>
    </location>
</feature>
<dbReference type="GO" id="GO:0003677">
    <property type="term" value="F:DNA binding"/>
    <property type="evidence" value="ECO:0007669"/>
    <property type="project" value="InterPro"/>
</dbReference>
<proteinExistence type="predicted"/>
<dbReference type="Pfam" id="PF01548">
    <property type="entry name" value="DEDD_Tnp_IS110"/>
    <property type="match status" value="1"/>
</dbReference>
<dbReference type="Proteomes" id="UP000191135">
    <property type="component" value="Chromosome"/>
</dbReference>
<evidence type="ECO:0000259" key="3">
    <source>
        <dbReference type="Pfam" id="PF02371"/>
    </source>
</evidence>
<accession>A0A1U9Z5C7</accession>
<reference evidence="4 5" key="1">
    <citation type="submission" date="2017-03" db="EMBL/GenBank/DDBJ databases">
        <title>Foreign affairs: Plasmid Transfer between Roseobacters and Rhizobia.</title>
        <authorList>
            <person name="Bartling P."/>
            <person name="Bunk B."/>
            <person name="Overmann J."/>
            <person name="Brinkmann H."/>
            <person name="Petersen J."/>
        </authorList>
    </citation>
    <scope>NUCLEOTIDE SEQUENCE [LARGE SCALE GENOMIC DNA]</scope>
    <source>
        <strain evidence="4 5">MACL11</strain>
    </source>
</reference>
<dbReference type="KEGG" id="mmed:Mame_03515"/>
<feature type="domain" description="Transposase IS116/IS110/IS902 C-terminal" evidence="3">
    <location>
        <begin position="190"/>
        <end position="271"/>
    </location>
</feature>
<dbReference type="InterPro" id="IPR047650">
    <property type="entry name" value="Transpos_IS110"/>
</dbReference>
<dbReference type="PANTHER" id="PTHR33055">
    <property type="entry name" value="TRANSPOSASE FOR INSERTION SEQUENCE ELEMENT IS1111A"/>
    <property type="match status" value="1"/>
</dbReference>
<name>A0A1U9Z5C7_9HYPH</name>
<dbReference type="GO" id="GO:0004803">
    <property type="term" value="F:transposase activity"/>
    <property type="evidence" value="ECO:0007669"/>
    <property type="project" value="InterPro"/>
</dbReference>
<dbReference type="GO" id="GO:0006313">
    <property type="term" value="P:DNA transposition"/>
    <property type="evidence" value="ECO:0007669"/>
    <property type="project" value="InterPro"/>
</dbReference>
<keyword evidence="1" id="KW-0175">Coiled coil</keyword>
<evidence type="ECO:0000259" key="2">
    <source>
        <dbReference type="Pfam" id="PF01548"/>
    </source>
</evidence>
<gene>
    <name evidence="4" type="ORF">Mame_03515</name>
</gene>
<dbReference type="RefSeq" id="WP_079920906.1">
    <property type="nucleotide sequence ID" value="NZ_CP020330.1"/>
</dbReference>
<dbReference type="PANTHER" id="PTHR33055:SF13">
    <property type="entry name" value="TRANSPOSASE"/>
    <property type="match status" value="1"/>
</dbReference>
<dbReference type="InterPro" id="IPR002525">
    <property type="entry name" value="Transp_IS110-like_N"/>
</dbReference>
<protein>
    <submittedName>
        <fullName evidence="4">Transposase</fullName>
    </submittedName>
</protein>
<dbReference type="Pfam" id="PF02371">
    <property type="entry name" value="Transposase_20"/>
    <property type="match status" value="1"/>
</dbReference>
<organism evidence="4 5">
    <name type="scientific">Martelella mediterranea DSM 17316</name>
    <dbReference type="NCBI Taxonomy" id="1122214"/>
    <lineage>
        <taxon>Bacteria</taxon>
        <taxon>Pseudomonadati</taxon>
        <taxon>Pseudomonadota</taxon>
        <taxon>Alphaproteobacteria</taxon>
        <taxon>Hyphomicrobiales</taxon>
        <taxon>Aurantimonadaceae</taxon>
        <taxon>Martelella</taxon>
    </lineage>
</organism>